<comment type="caution">
    <text evidence="2">The sequence shown here is derived from an EMBL/GenBank/DDBJ whole genome shotgun (WGS) entry which is preliminary data.</text>
</comment>
<dbReference type="OrthoDB" id="2332646at2759"/>
<sequence length="135" mass="14973">MVEEPRYILWVLKMIIGILTLILSFGYTFAPVINSHLHPRTPKLQKTGHINPMNAAVATCIITLSAITSIDSIIRNAFTIVLATPPPKRFIETIKSMVIHRRPLNNLICDRGVNRDDGTDVTITKITSGISIAIQ</sequence>
<feature type="transmembrane region" description="Helical" evidence="1">
    <location>
        <begin position="50"/>
        <end position="70"/>
    </location>
</feature>
<dbReference type="AlphaFoldDB" id="A0A9N9FW13"/>
<evidence type="ECO:0000313" key="3">
    <source>
        <dbReference type="Proteomes" id="UP000789831"/>
    </source>
</evidence>
<keyword evidence="1" id="KW-0812">Transmembrane</keyword>
<evidence type="ECO:0000256" key="1">
    <source>
        <dbReference type="SAM" id="Phobius"/>
    </source>
</evidence>
<protein>
    <submittedName>
        <fullName evidence="2">8464_t:CDS:1</fullName>
    </submittedName>
</protein>
<reference evidence="2" key="1">
    <citation type="submission" date="2021-06" db="EMBL/GenBank/DDBJ databases">
        <authorList>
            <person name="Kallberg Y."/>
            <person name="Tangrot J."/>
            <person name="Rosling A."/>
        </authorList>
    </citation>
    <scope>NUCLEOTIDE SEQUENCE</scope>
    <source>
        <strain evidence="2">MT106</strain>
    </source>
</reference>
<keyword evidence="1" id="KW-0472">Membrane</keyword>
<organism evidence="2 3">
    <name type="scientific">Ambispora gerdemannii</name>
    <dbReference type="NCBI Taxonomy" id="144530"/>
    <lineage>
        <taxon>Eukaryota</taxon>
        <taxon>Fungi</taxon>
        <taxon>Fungi incertae sedis</taxon>
        <taxon>Mucoromycota</taxon>
        <taxon>Glomeromycotina</taxon>
        <taxon>Glomeromycetes</taxon>
        <taxon>Archaeosporales</taxon>
        <taxon>Ambisporaceae</taxon>
        <taxon>Ambispora</taxon>
    </lineage>
</organism>
<gene>
    <name evidence="2" type="ORF">AGERDE_LOCUS7107</name>
</gene>
<dbReference type="Proteomes" id="UP000789831">
    <property type="component" value="Unassembled WGS sequence"/>
</dbReference>
<name>A0A9N9FW13_9GLOM</name>
<proteinExistence type="predicted"/>
<keyword evidence="3" id="KW-1185">Reference proteome</keyword>
<evidence type="ECO:0000313" key="2">
    <source>
        <dbReference type="EMBL" id="CAG8560079.1"/>
    </source>
</evidence>
<dbReference type="EMBL" id="CAJVPL010001226">
    <property type="protein sequence ID" value="CAG8560079.1"/>
    <property type="molecule type" value="Genomic_DNA"/>
</dbReference>
<accession>A0A9N9FW13</accession>
<feature type="transmembrane region" description="Helical" evidence="1">
    <location>
        <begin position="7"/>
        <end position="30"/>
    </location>
</feature>
<keyword evidence="1" id="KW-1133">Transmembrane helix</keyword>